<dbReference type="EMBL" id="OC001510">
    <property type="protein sequence ID" value="CAD7260096.1"/>
    <property type="molecule type" value="Genomic_DNA"/>
</dbReference>
<name>A0A7R9ATG2_TIMSH</name>
<sequence>MVGIGKVGLEEVNPHLRGRRVENHLGKTTPSSPDRDSNLDLPILSSRAQYDKYVSQLRHRGGGRGENHLGKTTPVHPTEIRTPISPYSAVELNTTCALANYATKAVVMLANIRKTNNRPTLKSTTKTVCKIQWEEKKTPIQKSSPNLSTSSTVHCESVTLDHVTIEAEIGKVELEEVNPHLRGGRVENHLGKTTPSSPDRYSNLNLPVLSSRAQHDKRVSQLRHREFLDCLLVFQIQHIYKKKLKHQTPDQGFLNCRSRRPKESPIFPYLSPIPLLIDTNFEVRKYRSLHEAIDVISFDAGSGIPWITPLPLKASSANARVVLSSTAEDGEIEVQISVGCRWIDGRIREAGKGVEGGGREITPNNVPHLFRSRRTWISCCLRSLHPRPSQGNGEQDTKIRIEKVELEEVNPQLRGGRVENHLGKTTPSSPNRDSNLDLPILCSRAQHVKRVSQLCNRGGFHSLHKVRLYCKEQGKVLVLGEKHSLVVASDRKRSEFQLGSKVRLARFDVLRGVTAMREVNSAPLLCRCFVQTAVPFAQP</sequence>
<feature type="region of interest" description="Disordered" evidence="1">
    <location>
        <begin position="18"/>
        <end position="40"/>
    </location>
</feature>
<dbReference type="AlphaFoldDB" id="A0A7R9ATG2"/>
<organism evidence="2">
    <name type="scientific">Timema shepardi</name>
    <name type="common">Walking stick</name>
    <dbReference type="NCBI Taxonomy" id="629360"/>
    <lineage>
        <taxon>Eukaryota</taxon>
        <taxon>Metazoa</taxon>
        <taxon>Ecdysozoa</taxon>
        <taxon>Arthropoda</taxon>
        <taxon>Hexapoda</taxon>
        <taxon>Insecta</taxon>
        <taxon>Pterygota</taxon>
        <taxon>Neoptera</taxon>
        <taxon>Polyneoptera</taxon>
        <taxon>Phasmatodea</taxon>
        <taxon>Timematodea</taxon>
        <taxon>Timematoidea</taxon>
        <taxon>Timematidae</taxon>
        <taxon>Timema</taxon>
    </lineage>
</organism>
<accession>A0A7R9ATG2</accession>
<evidence type="ECO:0000313" key="2">
    <source>
        <dbReference type="EMBL" id="CAD7260096.1"/>
    </source>
</evidence>
<protein>
    <submittedName>
        <fullName evidence="2">Uncharacterized protein</fullName>
    </submittedName>
</protein>
<feature type="region of interest" description="Disordered" evidence="1">
    <location>
        <begin position="58"/>
        <end position="80"/>
    </location>
</feature>
<gene>
    <name evidence="2" type="ORF">TSIB3V08_LOCUS4283</name>
</gene>
<proteinExistence type="predicted"/>
<reference evidence="2" key="1">
    <citation type="submission" date="2020-11" db="EMBL/GenBank/DDBJ databases">
        <authorList>
            <person name="Tran Van P."/>
        </authorList>
    </citation>
    <scope>NUCLEOTIDE SEQUENCE</scope>
</reference>
<evidence type="ECO:0000256" key="1">
    <source>
        <dbReference type="SAM" id="MobiDB-lite"/>
    </source>
</evidence>